<evidence type="ECO:0000313" key="3">
    <source>
        <dbReference type="Proteomes" id="UP000596145"/>
    </source>
</evidence>
<proteinExistence type="predicted"/>
<dbReference type="AlphaFoldDB" id="A0A7T4EF36"/>
<dbReference type="Gene3D" id="3.40.50.300">
    <property type="entry name" value="P-loop containing nucleotide triphosphate hydrolases"/>
    <property type="match status" value="1"/>
</dbReference>
<dbReference type="Proteomes" id="UP000596145">
    <property type="component" value="Chromosome"/>
</dbReference>
<feature type="domain" description="Terminase large subunit-like endonuclease" evidence="1">
    <location>
        <begin position="245"/>
        <end position="337"/>
    </location>
</feature>
<dbReference type="InterPro" id="IPR027417">
    <property type="entry name" value="P-loop_NTPase"/>
</dbReference>
<dbReference type="InterPro" id="IPR046462">
    <property type="entry name" value="TerL_nuclease"/>
</dbReference>
<dbReference type="EMBL" id="CP066007">
    <property type="protein sequence ID" value="QQB46209.1"/>
    <property type="molecule type" value="Genomic_DNA"/>
</dbReference>
<protein>
    <recommendedName>
        <fullName evidence="1">Terminase large subunit-like endonuclease domain-containing protein</fullName>
    </recommendedName>
</protein>
<dbReference type="GO" id="GO:0004519">
    <property type="term" value="F:endonuclease activity"/>
    <property type="evidence" value="ECO:0007669"/>
    <property type="project" value="InterPro"/>
</dbReference>
<evidence type="ECO:0000313" key="2">
    <source>
        <dbReference type="EMBL" id="QQB46209.1"/>
    </source>
</evidence>
<name>A0A7T4EF36_9CORY</name>
<evidence type="ECO:0000259" key="1">
    <source>
        <dbReference type="Pfam" id="PF20441"/>
    </source>
</evidence>
<dbReference type="OrthoDB" id="3188010at2"/>
<gene>
    <name evidence="2" type="ORF">I6I10_12310</name>
</gene>
<dbReference type="Pfam" id="PF20441">
    <property type="entry name" value="TerL_nuclease"/>
    <property type="match status" value="1"/>
</dbReference>
<accession>A0A7T4EF36</accession>
<sequence length="493" mass="53752">MSSDSDAASAPGSVVGSQTPSFIAKPTLVVTDHYDGEDFIDLAAAFGLEADEWQEGVVTAAMGRTAICALAAPKVALSVPRQNGKNAILEIIELGQAVLMGRRVIHTAHEVKTNQKAFRRLKAYFDKKELKAHVRLIRQTNGQEAIFLDNGGSIEFISRSKNSGRGFSGDTLVFDEAQHLTDETVESLLPIISSSPEPQQIFTGTPPAPNDPYGEVFRRLHDTAHEGSDPTLLWIEWSAAPETGDAEVDPDDEALWLQANPALGKRITMGAVQAERSALSEAGFRRERLGLWEQERTARVLPLEDWQACADANLVDDGEPVTFGVDISPDRTCASIAACGMTTDGLPWLDVVENRRGTTEWVIPRLKAILESQEASAVLIDVLSPAGSLIDPLEAAGIRVSKIGSNIMARAAAQLYDGVMTHRIRHVDQIPLNLAAAGARKRKLGDAWAWNRSNEDTDITPLVAATMALTGRTYSKRKRPVKLKRERRKVVVW</sequence>
<reference evidence="2 3" key="1">
    <citation type="submission" date="2020-12" db="EMBL/GenBank/DDBJ databases">
        <title>FDA dAtabase for Regulatory Grade micrObial Sequences (FDA-ARGOS): Supporting development and validation of Infectious Disease Dx tests.</title>
        <authorList>
            <person name="Sproer C."/>
            <person name="Gronow S."/>
            <person name="Severitt S."/>
            <person name="Schroder I."/>
            <person name="Tallon L."/>
            <person name="Sadzewicz L."/>
            <person name="Zhao X."/>
            <person name="Boylan J."/>
            <person name="Ott S."/>
            <person name="Bowen H."/>
            <person name="Vavikolanu K."/>
            <person name="Mehta A."/>
            <person name="Aluvathingal J."/>
            <person name="Nadendla S."/>
            <person name="Lowell S."/>
            <person name="Myers T."/>
            <person name="Yan Y."/>
            <person name="Sichtig H."/>
        </authorList>
    </citation>
    <scope>NUCLEOTIDE SEQUENCE [LARGE SCALE GENOMIC DNA]</scope>
    <source>
        <strain evidence="2 3">FDAARGOS_1053</strain>
    </source>
</reference>
<organism evidence="2 3">
    <name type="scientific">Corynebacterium glucuronolyticum</name>
    <dbReference type="NCBI Taxonomy" id="39791"/>
    <lineage>
        <taxon>Bacteria</taxon>
        <taxon>Bacillati</taxon>
        <taxon>Actinomycetota</taxon>
        <taxon>Actinomycetes</taxon>
        <taxon>Mycobacteriales</taxon>
        <taxon>Corynebacteriaceae</taxon>
        <taxon>Corynebacterium</taxon>
    </lineage>
</organism>